<evidence type="ECO:0000259" key="2">
    <source>
        <dbReference type="Pfam" id="PF04542"/>
    </source>
</evidence>
<dbReference type="PROSITE" id="PS00393">
    <property type="entry name" value="PEPCASE_2"/>
    <property type="match status" value="1"/>
</dbReference>
<dbReference type="PANTHER" id="PTHR30523">
    <property type="entry name" value="PHOSPHOENOLPYRUVATE CARBOXYLASE"/>
    <property type="match status" value="1"/>
</dbReference>
<dbReference type="GO" id="GO:0005829">
    <property type="term" value="C:cytosol"/>
    <property type="evidence" value="ECO:0007669"/>
    <property type="project" value="TreeGrafter"/>
</dbReference>
<dbReference type="InterPro" id="IPR014284">
    <property type="entry name" value="RNA_pol_sigma-70_dom"/>
</dbReference>
<dbReference type="NCBIfam" id="NF000584">
    <property type="entry name" value="PRK00009.1"/>
    <property type="match status" value="1"/>
</dbReference>
<dbReference type="InterPro" id="IPR021135">
    <property type="entry name" value="PEP_COase"/>
</dbReference>
<dbReference type="InterPro" id="IPR007627">
    <property type="entry name" value="RNA_pol_sigma70_r2"/>
</dbReference>
<dbReference type="Proteomes" id="UP000702964">
    <property type="component" value="Unassembled WGS sequence"/>
</dbReference>
<dbReference type="InterPro" id="IPR013324">
    <property type="entry name" value="RNA_pol_sigma_r3/r4-like"/>
</dbReference>
<organism evidence="4 5">
    <name type="scientific">Phytophthora kernoviae 00238/432</name>
    <dbReference type="NCBI Taxonomy" id="1284355"/>
    <lineage>
        <taxon>Eukaryota</taxon>
        <taxon>Sar</taxon>
        <taxon>Stramenopiles</taxon>
        <taxon>Oomycota</taxon>
        <taxon>Peronosporomycetes</taxon>
        <taxon>Peronosporales</taxon>
        <taxon>Peronosporaceae</taxon>
        <taxon>Phytophthora</taxon>
    </lineage>
</organism>
<dbReference type="PROSITE" id="PS01063">
    <property type="entry name" value="SIGMA70_ECF"/>
    <property type="match status" value="1"/>
</dbReference>
<evidence type="ECO:0000313" key="4">
    <source>
        <dbReference type="EMBL" id="KAF4324940.1"/>
    </source>
</evidence>
<evidence type="ECO:0000256" key="1">
    <source>
        <dbReference type="PROSITE-ProRule" id="PRU10112"/>
    </source>
</evidence>
<dbReference type="Gene3D" id="1.10.1740.10">
    <property type="match status" value="1"/>
</dbReference>
<comment type="caution">
    <text evidence="4">The sequence shown here is derived from an EMBL/GenBank/DDBJ whole genome shotgun (WGS) entry which is preliminary data.</text>
</comment>
<dbReference type="Pfam" id="PF04542">
    <property type="entry name" value="Sigma70_r2"/>
    <property type="match status" value="1"/>
</dbReference>
<dbReference type="CDD" id="cd06171">
    <property type="entry name" value="Sigma70_r4"/>
    <property type="match status" value="1"/>
</dbReference>
<reference evidence="4" key="2">
    <citation type="submission" date="2020-02" db="EMBL/GenBank/DDBJ databases">
        <authorList>
            <person name="Studholme D.J."/>
        </authorList>
    </citation>
    <scope>NUCLEOTIDE SEQUENCE</scope>
    <source>
        <strain evidence="4">00238/432</strain>
    </source>
</reference>
<evidence type="ECO:0000259" key="3">
    <source>
        <dbReference type="Pfam" id="PF08281"/>
    </source>
</evidence>
<feature type="domain" description="RNA polymerase sigma-70 region 2" evidence="2">
    <location>
        <begin position="800"/>
        <end position="865"/>
    </location>
</feature>
<dbReference type="NCBIfam" id="TIGR02937">
    <property type="entry name" value="sigma70-ECF"/>
    <property type="match status" value="1"/>
</dbReference>
<dbReference type="InterPro" id="IPR013249">
    <property type="entry name" value="RNA_pol_sigma70_r4_t2"/>
</dbReference>
<dbReference type="InterPro" id="IPR036388">
    <property type="entry name" value="WH-like_DNA-bd_sf"/>
</dbReference>
<dbReference type="InterPro" id="IPR013325">
    <property type="entry name" value="RNA_pol_sigma_r2"/>
</dbReference>
<dbReference type="InterPro" id="IPR000838">
    <property type="entry name" value="RNA_pol_sigma70_ECF_CS"/>
</dbReference>
<dbReference type="InterPro" id="IPR033129">
    <property type="entry name" value="PEPCASE_His_AS"/>
</dbReference>
<dbReference type="PRINTS" id="PR00150">
    <property type="entry name" value="PEPCARBXLASE"/>
</dbReference>
<evidence type="ECO:0000313" key="5">
    <source>
        <dbReference type="Proteomes" id="UP000702964"/>
    </source>
</evidence>
<dbReference type="Pfam" id="PF08281">
    <property type="entry name" value="Sigma70_r4_2"/>
    <property type="match status" value="1"/>
</dbReference>
<feature type="active site" evidence="1">
    <location>
        <position position="430"/>
    </location>
</feature>
<dbReference type="GO" id="GO:0003677">
    <property type="term" value="F:DNA binding"/>
    <property type="evidence" value="ECO:0007669"/>
    <property type="project" value="InterPro"/>
</dbReference>
<name>A0A8J4SI09_9STRA</name>
<protein>
    <recommendedName>
        <fullName evidence="6">Phosphoenolpyruvate carboxylase</fullName>
    </recommendedName>
</protein>
<gene>
    <name evidence="4" type="ORF">G195_001662</name>
</gene>
<dbReference type="GO" id="GO:0015977">
    <property type="term" value="P:carbon fixation"/>
    <property type="evidence" value="ECO:0007669"/>
    <property type="project" value="InterPro"/>
</dbReference>
<dbReference type="InterPro" id="IPR015813">
    <property type="entry name" value="Pyrv/PenolPyrv_kinase-like_dom"/>
</dbReference>
<dbReference type="GO" id="GO:0016987">
    <property type="term" value="F:sigma factor activity"/>
    <property type="evidence" value="ECO:0007669"/>
    <property type="project" value="InterPro"/>
</dbReference>
<dbReference type="Gene3D" id="1.20.1440.90">
    <property type="entry name" value="Phosphoenolpyruvate/pyruvate domain"/>
    <property type="match status" value="1"/>
</dbReference>
<dbReference type="GO" id="GO:0006352">
    <property type="term" value="P:DNA-templated transcription initiation"/>
    <property type="evidence" value="ECO:0007669"/>
    <property type="project" value="InterPro"/>
</dbReference>
<dbReference type="PANTHER" id="PTHR30523:SF6">
    <property type="entry name" value="PHOSPHOENOLPYRUVATE CARBOXYLASE"/>
    <property type="match status" value="1"/>
</dbReference>
<dbReference type="SUPFAM" id="SSF51621">
    <property type="entry name" value="Phosphoenolpyruvate/pyruvate domain"/>
    <property type="match status" value="1"/>
</dbReference>
<proteinExistence type="predicted"/>
<reference evidence="4" key="1">
    <citation type="journal article" date="2015" name="Genom Data">
        <title>Draft genome sequences of Phytophthora kernoviae and Phytophthora ramorum lineage EU2 from Scotland.</title>
        <authorList>
            <person name="Sambles C."/>
            <person name="Schlenzig A."/>
            <person name="O'Neill P."/>
            <person name="Grant M."/>
            <person name="Studholme D.J."/>
        </authorList>
    </citation>
    <scope>NUCLEOTIDE SEQUENCE</scope>
    <source>
        <strain evidence="4">00238/432</strain>
    </source>
</reference>
<dbReference type="EMBL" id="AOFI03000010">
    <property type="protein sequence ID" value="KAF4324940.1"/>
    <property type="molecule type" value="Genomic_DNA"/>
</dbReference>
<dbReference type="AlphaFoldDB" id="A0A8J4SI09"/>
<dbReference type="GO" id="GO:0008964">
    <property type="term" value="F:phosphoenolpyruvate carboxylase activity"/>
    <property type="evidence" value="ECO:0007669"/>
    <property type="project" value="InterPro"/>
</dbReference>
<feature type="domain" description="RNA polymerase sigma factor 70 region 4 type 2" evidence="3">
    <location>
        <begin position="905"/>
        <end position="955"/>
    </location>
</feature>
<dbReference type="Gene3D" id="1.10.10.10">
    <property type="entry name" value="Winged helix-like DNA-binding domain superfamily/Winged helix DNA-binding domain"/>
    <property type="match status" value="1"/>
</dbReference>
<dbReference type="SUPFAM" id="SSF88946">
    <property type="entry name" value="Sigma2 domain of RNA polymerase sigma factors"/>
    <property type="match status" value="1"/>
</dbReference>
<dbReference type="Pfam" id="PF00311">
    <property type="entry name" value="PEPcase"/>
    <property type="match status" value="1"/>
</dbReference>
<evidence type="ECO:0008006" key="6">
    <source>
        <dbReference type="Google" id="ProtNLM"/>
    </source>
</evidence>
<sequence>MRRVILDIHKRISEDVMSLDNPTLTLREREQLREKLLNEVITLWQTDELRDRKPTVLDEVRNGMYYFHETLFHVLPDVYQELERCLNKFYPDHDWHVPTYLRFGSWIGGDRDGNPSVTSDVTWQTLLMQRKLALREYQRIMIELMGHLSFSTNIISVSDELVQSIEQDRSCVTLKKVDMWRNEKEPYRIKLAYMIAKLNNVLDENKVGQPDRYDNAQGLMDDLMIIDRSLRHHFADYVADTTIRKMIRQVELFGFHTAALDVRQHSKEHENAMSEILAKMNIVEDYARLTEDGKIDLLARLLDDPRPLTSPYHQYTEGTKECLDVFRTIKRAQSEFGTGCITSYLISMTQGASDLLEVMVFAKEVGLFRKEHNGEVVSTLQAVPLFETIDDLHAASEIMQKLFNLPVYRASVSGRNELHEIMLGYSDSNKDGGVVTANWELRVAMNAITAVGNEHGVKLKFFHGRGGALGRGGMPLNRSILAQPPHTIGGGIKITEQGEVISSRYSLQGIAYRSLEQATSALITAALNGLEPQESESEQQWDSIIKDISEVSLTKYQDLIFRDPDFFTFFKESTPLPEVGELNIGSRPSKRKNSDKFEDLRAIPWVFAWTQSRYLLPAWYAAGTGLQSYYQDKEENLTVLKEMYENFPFFRTLIDTVQMAIAKADLVIAKEYSAMTSNKEARDRIYGQIESEFKLTKELILKITGEAEILDDVPVIQESIRLRNPYVDPLSYMQVQLLSELRDMRERGEDDTELLREVLLTINEGGRPISMSGGIRVDNLENRLIKLVLKGDQRAFAEIVELYKDKLFHLAYRMLNNRHEAEDVVQETFLRVFRNMEKYDPNQKFSTWIYRIATNLCIDRLRRKKPSYSLDAELNDQEGSDGYAMLPSDDRTPESEALLSETQTLIREAIDSLPAKYKSVMILRYLQDLSLQEISDVTGMPVTTIKTRVHRGRDFLRKKLEYKL</sequence>
<dbReference type="SUPFAM" id="SSF88659">
    <property type="entry name" value="Sigma3 and sigma4 domains of RNA polymerase sigma factors"/>
    <property type="match status" value="1"/>
</dbReference>
<accession>A0A8J4SI09</accession>
<dbReference type="NCBIfam" id="NF007223">
    <property type="entry name" value="PRK09641.1"/>
    <property type="match status" value="1"/>
</dbReference>
<dbReference type="GO" id="GO:0006099">
    <property type="term" value="P:tricarboxylic acid cycle"/>
    <property type="evidence" value="ECO:0007669"/>
    <property type="project" value="InterPro"/>
</dbReference>